<evidence type="ECO:0000313" key="3">
    <source>
        <dbReference type="Proteomes" id="UP001054837"/>
    </source>
</evidence>
<feature type="region of interest" description="Disordered" evidence="1">
    <location>
        <begin position="49"/>
        <end position="72"/>
    </location>
</feature>
<gene>
    <name evidence="2" type="ORF">CDAR_459391</name>
</gene>
<protein>
    <submittedName>
        <fullName evidence="2">Uncharacterized protein</fullName>
    </submittedName>
</protein>
<feature type="compositionally biased region" description="Basic and acidic residues" evidence="1">
    <location>
        <begin position="61"/>
        <end position="71"/>
    </location>
</feature>
<sequence length="92" mass="10343">MKPSDADQFAGGPSSTATEEDEACYYQIVNLQRALKREGENDNAHNILEADTHFPFPSPAKEGEEKVERDPFPFTFGEGFGKRRGLILFLQH</sequence>
<evidence type="ECO:0000256" key="1">
    <source>
        <dbReference type="SAM" id="MobiDB-lite"/>
    </source>
</evidence>
<dbReference type="AlphaFoldDB" id="A0AAV4UDF4"/>
<name>A0AAV4UDF4_9ARAC</name>
<feature type="region of interest" description="Disordered" evidence="1">
    <location>
        <begin position="1"/>
        <end position="22"/>
    </location>
</feature>
<organism evidence="2 3">
    <name type="scientific">Caerostris darwini</name>
    <dbReference type="NCBI Taxonomy" id="1538125"/>
    <lineage>
        <taxon>Eukaryota</taxon>
        <taxon>Metazoa</taxon>
        <taxon>Ecdysozoa</taxon>
        <taxon>Arthropoda</taxon>
        <taxon>Chelicerata</taxon>
        <taxon>Arachnida</taxon>
        <taxon>Araneae</taxon>
        <taxon>Araneomorphae</taxon>
        <taxon>Entelegynae</taxon>
        <taxon>Araneoidea</taxon>
        <taxon>Araneidae</taxon>
        <taxon>Caerostris</taxon>
    </lineage>
</organism>
<keyword evidence="3" id="KW-1185">Reference proteome</keyword>
<proteinExistence type="predicted"/>
<dbReference type="Proteomes" id="UP001054837">
    <property type="component" value="Unassembled WGS sequence"/>
</dbReference>
<comment type="caution">
    <text evidence="2">The sequence shown here is derived from an EMBL/GenBank/DDBJ whole genome shotgun (WGS) entry which is preliminary data.</text>
</comment>
<reference evidence="2 3" key="1">
    <citation type="submission" date="2021-06" db="EMBL/GenBank/DDBJ databases">
        <title>Caerostris darwini draft genome.</title>
        <authorList>
            <person name="Kono N."/>
            <person name="Arakawa K."/>
        </authorList>
    </citation>
    <scope>NUCLEOTIDE SEQUENCE [LARGE SCALE GENOMIC DNA]</scope>
</reference>
<dbReference type="EMBL" id="BPLQ01011121">
    <property type="protein sequence ID" value="GIY55776.1"/>
    <property type="molecule type" value="Genomic_DNA"/>
</dbReference>
<accession>A0AAV4UDF4</accession>
<evidence type="ECO:0000313" key="2">
    <source>
        <dbReference type="EMBL" id="GIY55776.1"/>
    </source>
</evidence>